<keyword evidence="1" id="KW-0732">Signal</keyword>
<feature type="chain" id="PRO_5032825641" description="Lipocalin-like domain-containing protein" evidence="1">
    <location>
        <begin position="26"/>
        <end position="141"/>
    </location>
</feature>
<sequence length="141" mass="16423">MESKIIRLRVCLLLAVCSLSWFAIAQTTKNDIKSLQGEWVWEEASIPCNESRIHFDLINSYMKFYAEIEVKEETVLFKDEDQTKSVEYVVDGDYLAFELSSGKLFITEWAILEDKLYLEFTGNDIDDSSKETVVLLVYKRK</sequence>
<name>A0A840CS12_9BACT</name>
<dbReference type="EMBL" id="JACIEP010000003">
    <property type="protein sequence ID" value="MBB4035322.1"/>
    <property type="molecule type" value="Genomic_DNA"/>
</dbReference>
<evidence type="ECO:0008006" key="4">
    <source>
        <dbReference type="Google" id="ProtNLM"/>
    </source>
</evidence>
<proteinExistence type="predicted"/>
<dbReference type="RefSeq" id="WP_183306251.1">
    <property type="nucleotide sequence ID" value="NZ_JACIEP010000003.1"/>
</dbReference>
<protein>
    <recommendedName>
        <fullName evidence="4">Lipocalin-like domain-containing protein</fullName>
    </recommendedName>
</protein>
<gene>
    <name evidence="2" type="ORF">GGR21_001211</name>
</gene>
<evidence type="ECO:0000313" key="2">
    <source>
        <dbReference type="EMBL" id="MBB4035322.1"/>
    </source>
</evidence>
<evidence type="ECO:0000313" key="3">
    <source>
        <dbReference type="Proteomes" id="UP000555103"/>
    </source>
</evidence>
<keyword evidence="3" id="KW-1185">Reference proteome</keyword>
<comment type="caution">
    <text evidence="2">The sequence shown here is derived from an EMBL/GenBank/DDBJ whole genome shotgun (WGS) entry which is preliminary data.</text>
</comment>
<dbReference type="AlphaFoldDB" id="A0A840CS12"/>
<evidence type="ECO:0000256" key="1">
    <source>
        <dbReference type="SAM" id="SignalP"/>
    </source>
</evidence>
<accession>A0A840CS12</accession>
<organism evidence="2 3">
    <name type="scientific">Dysgonomonas hofstadii</name>
    <dbReference type="NCBI Taxonomy" id="637886"/>
    <lineage>
        <taxon>Bacteria</taxon>
        <taxon>Pseudomonadati</taxon>
        <taxon>Bacteroidota</taxon>
        <taxon>Bacteroidia</taxon>
        <taxon>Bacteroidales</taxon>
        <taxon>Dysgonomonadaceae</taxon>
        <taxon>Dysgonomonas</taxon>
    </lineage>
</organism>
<reference evidence="2 3" key="1">
    <citation type="submission" date="2020-08" db="EMBL/GenBank/DDBJ databases">
        <title>Genomic Encyclopedia of Type Strains, Phase IV (KMG-IV): sequencing the most valuable type-strain genomes for metagenomic binning, comparative biology and taxonomic classification.</title>
        <authorList>
            <person name="Goeker M."/>
        </authorList>
    </citation>
    <scope>NUCLEOTIDE SEQUENCE [LARGE SCALE GENOMIC DNA]</scope>
    <source>
        <strain evidence="2 3">DSM 104969</strain>
    </source>
</reference>
<feature type="signal peptide" evidence="1">
    <location>
        <begin position="1"/>
        <end position="25"/>
    </location>
</feature>
<dbReference type="Proteomes" id="UP000555103">
    <property type="component" value="Unassembled WGS sequence"/>
</dbReference>